<organism evidence="1 2">
    <name type="scientific">Panagrolaimus sp. PS1159</name>
    <dbReference type="NCBI Taxonomy" id="55785"/>
    <lineage>
        <taxon>Eukaryota</taxon>
        <taxon>Metazoa</taxon>
        <taxon>Ecdysozoa</taxon>
        <taxon>Nematoda</taxon>
        <taxon>Chromadorea</taxon>
        <taxon>Rhabditida</taxon>
        <taxon>Tylenchina</taxon>
        <taxon>Panagrolaimomorpha</taxon>
        <taxon>Panagrolaimoidea</taxon>
        <taxon>Panagrolaimidae</taxon>
        <taxon>Panagrolaimus</taxon>
    </lineage>
</organism>
<protein>
    <submittedName>
        <fullName evidence="2">NADH-cytochrome b5 reductase</fullName>
    </submittedName>
</protein>
<sequence>MVDKTKMPHENSTIVSVTTIAVIAGTSVLAWFLYKKFLSSPSSSGPDEKKSKGKKGPVTLEDPDKKYSLKLIKKIEVSHDTREFIFALPTNNHILGLPVGQHIYLSAKVDGKLVVRPYTPISSDDDKGSVTLMIKVYFANSNPRFPEGGKMSQYLESLHIGDSIDFRGPSGLITYKENGVFALKKEKNSEPAMRQFKEIGMIAGGTGITPMLQIITHILKNKNDPTNISLLFANQTEDDILLKDKLDELAAEHVGRFRVWYTVDRPTPLWKYSTGFISEQMIAEHLPKPAESAAIFMCGPPAMINFACHPNLDKLDYPPENRFAF</sequence>
<name>A0AC35G2B1_9BILA</name>
<dbReference type="WBParaSite" id="PS1159_v2.g23120.t1">
    <property type="protein sequence ID" value="PS1159_v2.g23120.t1"/>
    <property type="gene ID" value="PS1159_v2.g23120"/>
</dbReference>
<reference evidence="2" key="1">
    <citation type="submission" date="2022-11" db="UniProtKB">
        <authorList>
            <consortium name="WormBaseParasite"/>
        </authorList>
    </citation>
    <scope>IDENTIFICATION</scope>
</reference>
<proteinExistence type="predicted"/>
<evidence type="ECO:0000313" key="2">
    <source>
        <dbReference type="WBParaSite" id="PS1159_v2.g23120.t1"/>
    </source>
</evidence>
<accession>A0AC35G2B1</accession>
<evidence type="ECO:0000313" key="1">
    <source>
        <dbReference type="Proteomes" id="UP000887580"/>
    </source>
</evidence>
<dbReference type="Proteomes" id="UP000887580">
    <property type="component" value="Unplaced"/>
</dbReference>